<dbReference type="EMBL" id="WVHT01000014">
    <property type="protein sequence ID" value="MXV53165.1"/>
    <property type="molecule type" value="Genomic_DNA"/>
</dbReference>
<comment type="caution">
    <text evidence="3">The sequence shown here is derived from an EMBL/GenBank/DDBJ whole genome shotgun (WGS) entry which is preliminary data.</text>
</comment>
<feature type="domain" description="Novel STAND NTPase 1" evidence="2">
    <location>
        <begin position="49"/>
        <end position="481"/>
    </location>
</feature>
<dbReference type="InterPro" id="IPR015943">
    <property type="entry name" value="WD40/YVTN_repeat-like_dom_sf"/>
</dbReference>
<dbReference type="SUPFAM" id="SSF69322">
    <property type="entry name" value="Tricorn protease domain 2"/>
    <property type="match status" value="1"/>
</dbReference>
<feature type="coiled-coil region" evidence="1">
    <location>
        <begin position="537"/>
        <end position="571"/>
    </location>
</feature>
<dbReference type="SUPFAM" id="SSF52540">
    <property type="entry name" value="P-loop containing nucleoside triphosphate hydrolases"/>
    <property type="match status" value="1"/>
</dbReference>
<dbReference type="InterPro" id="IPR049052">
    <property type="entry name" value="nSTAND1"/>
</dbReference>
<evidence type="ECO:0000256" key="1">
    <source>
        <dbReference type="SAM" id="Coils"/>
    </source>
</evidence>
<dbReference type="Gene3D" id="1.25.40.10">
    <property type="entry name" value="Tetratricopeptide repeat domain"/>
    <property type="match status" value="1"/>
</dbReference>
<keyword evidence="4" id="KW-1185">Reference proteome</keyword>
<reference evidence="3 4" key="1">
    <citation type="submission" date="2019-11" db="EMBL/GenBank/DDBJ databases">
        <title>Pedobacter sp. HMF7647 Genome sequencing and assembly.</title>
        <authorList>
            <person name="Kang H."/>
            <person name="Kim H."/>
            <person name="Joh K."/>
        </authorList>
    </citation>
    <scope>NUCLEOTIDE SEQUENCE [LARGE SCALE GENOMIC DNA]</scope>
    <source>
        <strain evidence="3 4">HMF7647</strain>
    </source>
</reference>
<keyword evidence="1" id="KW-0175">Coiled coil</keyword>
<protein>
    <recommendedName>
        <fullName evidence="2">Novel STAND NTPase 1 domain-containing protein</fullName>
    </recommendedName>
</protein>
<dbReference type="InterPro" id="IPR027417">
    <property type="entry name" value="P-loop_NTPase"/>
</dbReference>
<dbReference type="RefSeq" id="WP_160846342.1">
    <property type="nucleotide sequence ID" value="NZ_WVHT01000014.1"/>
</dbReference>
<sequence>MASTIEPTVAGKQVDEAEITFQLDEFYLDLQEDGNKIRLLDRDEIRRRPFPGLRPYKTSEFQLFKGRGGQAEELIQRLKKNKFLAVIGSSGTGKSSLIRAGLIPQLFGGYLHEAGNNWNIAICRPGKNPLGNLAIALASVKERSREQSRILHAYNEIYPLLSSSIYGLLDVNNLLNHENPDENKRNLLVIIDQFEELFRFSRSDLAQDNIESHFVNLLLKAALHPAGAVYIITTMRSEFLGDCVSFQSLPEAINSGQYLVPKLDRSQIKEVIEGPIKLTGKSIAPGLVELLINKIDESTLKENHDQLPILQHALMRTYQQAEKNSSEAEICYEDYKSTGGMEEALANHARDKFNQLTDRTSGDELSKKQEIAKIIFQALTDLSTGQKGGRRPLQLSNIYELATLVHATPDEVNEVINNFRGEDTSFIMPPDTTPLSPNVIIDISHESLMRNWDELDEWIREELKYGKLYTRLNEKRLLYENYKDEPVKGILLRELESMESQHPMNWAWASRYHTDLGTDASDEQHKEIFSKNMKFLEESITLNNQAEEQEKNRIEQEIQRAEKEKNRKKVISILTVATIISVIALAWAIVQTNKATTEAARANKSASQEKDARQKAVTSQQDALNQARIANTQKNQIAALQKISDLKARQADSLRLIAEGQKAELGKQSKNLEMQLAINALQREYFFRSRHLDSVEKQRLISAIFKQQLPKVKKSNFSKFYDAGMLSGVNMAVRAGDTVTTNPVVGLRLADTVWMQQSSKPVQGLLENIFKENIFYKQKIKSPADIDAIDISPNSGRFIASGQASFLSGSLNKDSLKIEPAMGAQSEANEWIALSFVNDNKAVGLSINGDVVELGSGGGQIVRRIRVPVSAKFSPDGSQLAAIYRDGLKLYTLSGKTSNISDSATLASSIVYTQAKKLLFSSDSKRLIAINTGYSKIWDTATKRELAANNVNLYALSSACFTTDGKYLVTAKSTRINLLRADSLNSVSGFYVPLPKEYGGFTSISNIALSQDGKKLILQSGGKAYLITTAKNDLLFKIDPLKRANSITSQPVVIRLLNGTAAYSPLITPSFLTSEKIISADESGYMYLWDINARYANLNDAFASVRPITRLSFEEKLARDLIDFNALKASTDKVLLETAANYYYGKGVAKTEYDRKARELYLRLLQLDKENPNEVYIKRIIQINTELIANEKNEIDVRSYYRSRVQRTAENIELTKEYLKLAPDDDEIKGTLSRSYGSLSFYLLFTHDYDGAIKSANTGLSLNPENTWINTNLALGYLLTDRFEDAKKIYTDFKDQENEGRKFRQMFLDDFKDLQAAEIITGNEPGVLKIKEILK</sequence>
<organism evidence="3 4">
    <name type="scientific">Hufsiella arboris</name>
    <dbReference type="NCBI Taxonomy" id="2695275"/>
    <lineage>
        <taxon>Bacteria</taxon>
        <taxon>Pseudomonadati</taxon>
        <taxon>Bacteroidota</taxon>
        <taxon>Sphingobacteriia</taxon>
        <taxon>Sphingobacteriales</taxon>
        <taxon>Sphingobacteriaceae</taxon>
        <taxon>Hufsiella</taxon>
    </lineage>
</organism>
<dbReference type="Proteomes" id="UP000466586">
    <property type="component" value="Unassembled WGS sequence"/>
</dbReference>
<evidence type="ECO:0000259" key="2">
    <source>
        <dbReference type="Pfam" id="PF20703"/>
    </source>
</evidence>
<dbReference type="SUPFAM" id="SSF48452">
    <property type="entry name" value="TPR-like"/>
    <property type="match status" value="1"/>
</dbReference>
<evidence type="ECO:0000313" key="3">
    <source>
        <dbReference type="EMBL" id="MXV53165.1"/>
    </source>
</evidence>
<dbReference type="InterPro" id="IPR011990">
    <property type="entry name" value="TPR-like_helical_dom_sf"/>
</dbReference>
<dbReference type="Pfam" id="PF20703">
    <property type="entry name" value="nSTAND1"/>
    <property type="match status" value="1"/>
</dbReference>
<evidence type="ECO:0000313" key="4">
    <source>
        <dbReference type="Proteomes" id="UP000466586"/>
    </source>
</evidence>
<dbReference type="Gene3D" id="2.130.10.10">
    <property type="entry name" value="YVTN repeat-like/Quinoprotein amine dehydrogenase"/>
    <property type="match status" value="1"/>
</dbReference>
<gene>
    <name evidence="3" type="ORF">GS399_19540</name>
</gene>
<proteinExistence type="predicted"/>
<accession>A0A7K1YEZ1</accession>
<name>A0A7K1YEZ1_9SPHI</name>